<gene>
    <name evidence="1" type="ORF">Snoj_34490</name>
</gene>
<keyword evidence="2" id="KW-1185">Reference proteome</keyword>
<dbReference type="EMBL" id="BNEC01000005">
    <property type="protein sequence ID" value="GHI69531.1"/>
    <property type="molecule type" value="Genomic_DNA"/>
</dbReference>
<dbReference type="GeneID" id="95595038"/>
<dbReference type="Proteomes" id="UP000613974">
    <property type="component" value="Unassembled WGS sequence"/>
</dbReference>
<dbReference type="RefSeq" id="WP_229876838.1">
    <property type="nucleotide sequence ID" value="NZ_BMRL01000022.1"/>
</dbReference>
<sequence>MQSLARTFSAHKQGLEEQWGQGEQVATEELRLALQHYRSFFNRLLNT</sequence>
<reference evidence="2" key="1">
    <citation type="submission" date="2023-07" db="EMBL/GenBank/DDBJ databases">
        <title>Whole genome shotgun sequence of Streptomyces nojiriensis NBRC 13794.</title>
        <authorList>
            <person name="Komaki H."/>
            <person name="Tamura T."/>
        </authorList>
    </citation>
    <scope>NUCLEOTIDE SEQUENCE [LARGE SCALE GENOMIC DNA]</scope>
    <source>
        <strain evidence="2">NBRC 13794</strain>
    </source>
</reference>
<protein>
    <submittedName>
        <fullName evidence="1">Uncharacterized protein</fullName>
    </submittedName>
</protein>
<organism evidence="1 2">
    <name type="scientific">Streptomyces nojiriensis</name>
    <dbReference type="NCBI Taxonomy" id="66374"/>
    <lineage>
        <taxon>Bacteria</taxon>
        <taxon>Bacillati</taxon>
        <taxon>Actinomycetota</taxon>
        <taxon>Actinomycetes</taxon>
        <taxon>Kitasatosporales</taxon>
        <taxon>Streptomycetaceae</taxon>
        <taxon>Streptomyces</taxon>
    </lineage>
</organism>
<accession>A0ABQ3SN14</accession>
<evidence type="ECO:0000313" key="1">
    <source>
        <dbReference type="EMBL" id="GHI69531.1"/>
    </source>
</evidence>
<proteinExistence type="predicted"/>
<comment type="caution">
    <text evidence="1">The sequence shown here is derived from an EMBL/GenBank/DDBJ whole genome shotgun (WGS) entry which is preliminary data.</text>
</comment>
<evidence type="ECO:0000313" key="2">
    <source>
        <dbReference type="Proteomes" id="UP000613974"/>
    </source>
</evidence>
<name>A0ABQ3SN14_9ACTN</name>